<dbReference type="EMBL" id="JBIMSO010000055">
    <property type="protein sequence ID" value="MFH5209601.1"/>
    <property type="molecule type" value="Genomic_DNA"/>
</dbReference>
<protein>
    <submittedName>
        <fullName evidence="1">DUF6510 family protein</fullName>
    </submittedName>
</protein>
<evidence type="ECO:0000313" key="1">
    <source>
        <dbReference type="EMBL" id="MFH5209601.1"/>
    </source>
</evidence>
<organism evidence="1 2">
    <name type="scientific">Antrihabitans spumae</name>
    <dbReference type="NCBI Taxonomy" id="3373370"/>
    <lineage>
        <taxon>Bacteria</taxon>
        <taxon>Bacillati</taxon>
        <taxon>Actinomycetota</taxon>
        <taxon>Actinomycetes</taxon>
        <taxon>Mycobacteriales</taxon>
        <taxon>Nocardiaceae</taxon>
        <taxon>Antrihabitans</taxon>
    </lineage>
</organism>
<reference evidence="1 2" key="1">
    <citation type="submission" date="2024-10" db="EMBL/GenBank/DDBJ databases">
        <authorList>
            <person name="Riesco R."/>
        </authorList>
    </citation>
    <scope>NUCLEOTIDE SEQUENCE [LARGE SCALE GENOMIC DNA]</scope>
    <source>
        <strain evidence="1 2">NCIMB 15449</strain>
    </source>
</reference>
<evidence type="ECO:0000313" key="2">
    <source>
        <dbReference type="Proteomes" id="UP001609175"/>
    </source>
</evidence>
<dbReference type="Proteomes" id="UP001609175">
    <property type="component" value="Unassembled WGS sequence"/>
</dbReference>
<comment type="caution">
    <text evidence="1">The sequence shown here is derived from an EMBL/GenBank/DDBJ whole genome shotgun (WGS) entry which is preliminary data.</text>
</comment>
<name>A0ABW7JNN7_9NOCA</name>
<dbReference type="RefSeq" id="WP_395115345.1">
    <property type="nucleotide sequence ID" value="NZ_JBIMSO010000055.1"/>
</dbReference>
<gene>
    <name evidence="1" type="ORF">ACHIPZ_15570</name>
</gene>
<sequence length="85" mass="8922">MTAPLDGNALAGVFSELFCADLTTAVGRCESCGNANALGTARVYSTAPGIVVRCPGCDAVVMRVVRKEGRAWLDLRGVSYLQIDT</sequence>
<dbReference type="Pfam" id="PF20120">
    <property type="entry name" value="DUF6510"/>
    <property type="match status" value="1"/>
</dbReference>
<proteinExistence type="predicted"/>
<accession>A0ABW7JNN7</accession>
<dbReference type="InterPro" id="IPR045423">
    <property type="entry name" value="DUF6510"/>
</dbReference>